<organism evidence="12 13">
    <name type="scientific">Buchnera aphidicola</name>
    <name type="common">Cinara curvipes</name>
    <dbReference type="NCBI Taxonomy" id="2518975"/>
    <lineage>
        <taxon>Bacteria</taxon>
        <taxon>Pseudomonadati</taxon>
        <taxon>Pseudomonadota</taxon>
        <taxon>Gammaproteobacteria</taxon>
        <taxon>Enterobacterales</taxon>
        <taxon>Erwiniaceae</taxon>
        <taxon>Buchnera</taxon>
    </lineage>
</organism>
<feature type="active site" description="Proton donor" evidence="9">
    <location>
        <position position="96"/>
    </location>
</feature>
<evidence type="ECO:0000256" key="10">
    <source>
        <dbReference type="PIRSR" id="PIRSR006621-2"/>
    </source>
</evidence>
<evidence type="ECO:0000256" key="5">
    <source>
        <dbReference type="ARBA" id="ARBA00022857"/>
    </source>
</evidence>
<feature type="binding site" evidence="10">
    <location>
        <position position="135"/>
    </location>
    <ligand>
        <name>FMN</name>
        <dbReference type="ChEBI" id="CHEBI:58210"/>
    </ligand>
</feature>
<feature type="domain" description="DUS-like FMN-binding" evidence="11">
    <location>
        <begin position="11"/>
        <end position="310"/>
    </location>
</feature>
<evidence type="ECO:0000256" key="7">
    <source>
        <dbReference type="ARBA" id="ARBA00023002"/>
    </source>
</evidence>
<dbReference type="InterPro" id="IPR001269">
    <property type="entry name" value="DUS_fam"/>
</dbReference>
<keyword evidence="3 8" id="KW-0288">FMN</keyword>
<keyword evidence="2 8" id="KW-0285">Flavoprotein</keyword>
<evidence type="ECO:0000256" key="3">
    <source>
        <dbReference type="ARBA" id="ARBA00022643"/>
    </source>
</evidence>
<evidence type="ECO:0000256" key="2">
    <source>
        <dbReference type="ARBA" id="ARBA00022630"/>
    </source>
</evidence>
<evidence type="ECO:0000256" key="6">
    <source>
        <dbReference type="ARBA" id="ARBA00022884"/>
    </source>
</evidence>
<keyword evidence="1" id="KW-0820">tRNA-binding</keyword>
<dbReference type="PANTHER" id="PTHR42907">
    <property type="entry name" value="FMN-LINKED OXIDOREDUCTASES SUPERFAMILY PROTEIN"/>
    <property type="match status" value="1"/>
</dbReference>
<keyword evidence="5" id="KW-0521">NADP</keyword>
<dbReference type="GO" id="GO:0017150">
    <property type="term" value="F:tRNA dihydrouridine synthase activity"/>
    <property type="evidence" value="ECO:0007669"/>
    <property type="project" value="InterPro"/>
</dbReference>
<protein>
    <recommendedName>
        <fullName evidence="8">tRNA-dihydrouridine synthase</fullName>
        <ecNumber evidence="8">1.3.1.-</ecNumber>
    </recommendedName>
</protein>
<dbReference type="OrthoDB" id="9783413at2"/>
<dbReference type="PANTHER" id="PTHR42907:SF1">
    <property type="entry name" value="FMN-LINKED OXIDOREDUCTASES SUPERFAMILY PROTEIN"/>
    <property type="match status" value="1"/>
</dbReference>
<dbReference type="EC" id="1.3.1.-" evidence="8"/>
<evidence type="ECO:0000313" key="13">
    <source>
        <dbReference type="Proteomes" id="UP000294344"/>
    </source>
</evidence>
<dbReference type="Pfam" id="PF01207">
    <property type="entry name" value="Dus"/>
    <property type="match status" value="1"/>
</dbReference>
<accession>A0A451D731</accession>
<evidence type="ECO:0000259" key="11">
    <source>
        <dbReference type="Pfam" id="PF01207"/>
    </source>
</evidence>
<feature type="binding site" evidence="10">
    <location>
        <position position="66"/>
    </location>
    <ligand>
        <name>FMN</name>
        <dbReference type="ChEBI" id="CHEBI:58210"/>
    </ligand>
</feature>
<dbReference type="PIRSF" id="PIRSF006621">
    <property type="entry name" value="Dus"/>
    <property type="match status" value="1"/>
</dbReference>
<keyword evidence="4 8" id="KW-0819">tRNA processing</keyword>
<dbReference type="InterPro" id="IPR013785">
    <property type="entry name" value="Aldolase_TIM"/>
</dbReference>
<keyword evidence="6" id="KW-0694">RNA-binding</keyword>
<reference evidence="12 13" key="1">
    <citation type="submission" date="2019-02" db="EMBL/GenBank/DDBJ databases">
        <authorList>
            <person name="Manzano-Marin A."/>
            <person name="Manzano-Marin A."/>
        </authorList>
    </citation>
    <scope>NUCLEOTIDE SEQUENCE [LARGE SCALE GENOMIC DNA]</scope>
    <source>
        <strain evidence="12 13">BuCicurvipes</strain>
    </source>
</reference>
<dbReference type="InterPro" id="IPR035587">
    <property type="entry name" value="DUS-like_FMN-bd"/>
</dbReference>
<evidence type="ECO:0000256" key="8">
    <source>
        <dbReference type="PIRNR" id="PIRNR006621"/>
    </source>
</evidence>
<dbReference type="Gene3D" id="3.20.20.70">
    <property type="entry name" value="Aldolase class I"/>
    <property type="match status" value="1"/>
</dbReference>
<proteinExistence type="inferred from homology"/>
<evidence type="ECO:0000256" key="4">
    <source>
        <dbReference type="ARBA" id="ARBA00022694"/>
    </source>
</evidence>
<keyword evidence="7 8" id="KW-0560">Oxidoreductase</keyword>
<feature type="binding site" evidence="10">
    <location>
        <begin position="208"/>
        <end position="210"/>
    </location>
    <ligand>
        <name>FMN</name>
        <dbReference type="ChEBI" id="CHEBI:58210"/>
    </ligand>
</feature>
<feature type="binding site" evidence="10">
    <location>
        <position position="168"/>
    </location>
    <ligand>
        <name>FMN</name>
        <dbReference type="ChEBI" id="CHEBI:58210"/>
    </ligand>
</feature>
<dbReference type="GO" id="GO:0050660">
    <property type="term" value="F:flavin adenine dinucleotide binding"/>
    <property type="evidence" value="ECO:0007669"/>
    <property type="project" value="InterPro"/>
</dbReference>
<evidence type="ECO:0000256" key="9">
    <source>
        <dbReference type="PIRSR" id="PIRSR006621-1"/>
    </source>
</evidence>
<dbReference type="NCBIfam" id="NF008774">
    <property type="entry name" value="PRK11815.1"/>
    <property type="match status" value="1"/>
</dbReference>
<dbReference type="EMBL" id="LR217710">
    <property type="protein sequence ID" value="VFP81642.1"/>
    <property type="molecule type" value="Genomic_DNA"/>
</dbReference>
<sequence>MKNNYSNKFSVAPMLKYTDQHCLFFYRQLTKNTLLYTEMITTQKMLHSRNLFNKKQIKNNHPIAVQLAGSNPKHIEKCAKIAYSMGFNEINLNIGCPSKHAQLGNFGVCLMHKPTLVYQLIKSIYFTVPLPISVKIRIGTNKKNDYQSLKNFIKKVSKNKYCIKFIIHARIADLKIQSPKKNRKIPLLNYDYVYKIKKDLPDLIIIINGGIKSILEIKKHLQNVDGVMMGREIYKNPLLLHKIEKEIFSYKKNINLKKCLKKMLIYINQEKKNGNKIIHIIKHMLNIFYNHPQAKKWKLYILYCIHNKKNIFNLFKKINKIFDKKNKNFSINNNIKY</sequence>
<dbReference type="GO" id="GO:0000049">
    <property type="term" value="F:tRNA binding"/>
    <property type="evidence" value="ECO:0007669"/>
    <property type="project" value="UniProtKB-KW"/>
</dbReference>
<dbReference type="Proteomes" id="UP000294344">
    <property type="component" value="Chromosome"/>
</dbReference>
<gene>
    <name evidence="12" type="primary">dusA</name>
    <name evidence="12" type="ORF">BUCICURV3402_368</name>
</gene>
<dbReference type="RefSeq" id="WP_154029398.1">
    <property type="nucleotide sequence ID" value="NZ_LR217710.1"/>
</dbReference>
<dbReference type="CDD" id="cd02801">
    <property type="entry name" value="DUS_like_FMN"/>
    <property type="match status" value="1"/>
</dbReference>
<comment type="cofactor">
    <cofactor evidence="8 10">
        <name>FMN</name>
        <dbReference type="ChEBI" id="CHEBI:58210"/>
    </cofactor>
</comment>
<comment type="function">
    <text evidence="8">Catalyzes the synthesis of 5,6-dihydrouridine (D), a modified base found in the D-loop of most tRNAs, via the reduction of the C5-C6 double bond in target uridines.</text>
</comment>
<evidence type="ECO:0000313" key="12">
    <source>
        <dbReference type="EMBL" id="VFP81642.1"/>
    </source>
</evidence>
<comment type="similarity">
    <text evidence="8">Belongs to the dus family.</text>
</comment>
<keyword evidence="10" id="KW-0547">Nucleotide-binding</keyword>
<dbReference type="InterPro" id="IPR004653">
    <property type="entry name" value="DusA"/>
</dbReference>
<dbReference type="AlphaFoldDB" id="A0A451D731"/>
<feature type="binding site" evidence="10">
    <location>
        <begin position="230"/>
        <end position="231"/>
    </location>
    <ligand>
        <name>FMN</name>
        <dbReference type="ChEBI" id="CHEBI:58210"/>
    </ligand>
</feature>
<dbReference type="Gene3D" id="1.20.120.1460">
    <property type="match status" value="1"/>
</dbReference>
<name>A0A451D731_9GAMM</name>
<evidence type="ECO:0000256" key="1">
    <source>
        <dbReference type="ARBA" id="ARBA00022555"/>
    </source>
</evidence>
<dbReference type="SUPFAM" id="SSF51395">
    <property type="entry name" value="FMN-linked oxidoreductases"/>
    <property type="match status" value="1"/>
</dbReference>